<dbReference type="Proteomes" id="UP000077315">
    <property type="component" value="Unassembled WGS sequence"/>
</dbReference>
<proteinExistence type="predicted"/>
<dbReference type="OrthoDB" id="2357290at2759"/>
<dbReference type="InParanoid" id="A0A167NLE3"/>
<reference evidence="3" key="1">
    <citation type="submission" date="2015-06" db="EMBL/GenBank/DDBJ databases">
        <title>Expansion of signal transduction pathways in fungi by whole-genome duplication.</title>
        <authorList>
            <consortium name="DOE Joint Genome Institute"/>
            <person name="Corrochano L.M."/>
            <person name="Kuo A."/>
            <person name="Marcet-Houben M."/>
            <person name="Polaino S."/>
            <person name="Salamov A."/>
            <person name="Villalobos J.M."/>
            <person name="Alvarez M.I."/>
            <person name="Avalos J."/>
            <person name="Benito E.P."/>
            <person name="Benoit I."/>
            <person name="Burger G."/>
            <person name="Camino L.P."/>
            <person name="Canovas D."/>
            <person name="Cerda-Olmedo E."/>
            <person name="Cheng J.-F."/>
            <person name="Dominguez A."/>
            <person name="Elias M."/>
            <person name="Eslava A.P."/>
            <person name="Glaser F."/>
            <person name="Grimwood J."/>
            <person name="Gutierrez G."/>
            <person name="Heitman J."/>
            <person name="Henrissat B."/>
            <person name="Iturriaga E.A."/>
            <person name="Lang B.F."/>
            <person name="Lavin J.L."/>
            <person name="Lee S."/>
            <person name="Li W."/>
            <person name="Lindquist E."/>
            <person name="Lopez-Garcia S."/>
            <person name="Luque E.M."/>
            <person name="Marcos A.T."/>
            <person name="Martin J."/>
            <person name="McCluskey K."/>
            <person name="Medina H.R."/>
            <person name="Miralles-Duran A."/>
            <person name="Miyazaki A."/>
            <person name="Munoz-Torres E."/>
            <person name="Oguiza J.A."/>
            <person name="Ohm R."/>
            <person name="Olmedo M."/>
            <person name="Orejas M."/>
            <person name="Ortiz-Castellanos L."/>
            <person name="Pisabarro A.G."/>
            <person name="Rodriguez-Romero J."/>
            <person name="Ruiz-Herrera J."/>
            <person name="Ruiz-Vazquez R."/>
            <person name="Sanz C."/>
            <person name="Schackwitz W."/>
            <person name="Schmutz J."/>
            <person name="Shahriari M."/>
            <person name="Shelest E."/>
            <person name="Silva-Franco F."/>
            <person name="Soanes D."/>
            <person name="Syed K."/>
            <person name="Tagua V.G."/>
            <person name="Talbot N.J."/>
            <person name="Thon M."/>
            <person name="De vries R.P."/>
            <person name="Wiebenga A."/>
            <person name="Yadav J.S."/>
            <person name="Braun E.L."/>
            <person name="Baker S."/>
            <person name="Garre V."/>
            <person name="Horwitz B."/>
            <person name="Torres-Martinez S."/>
            <person name="Idnurm A."/>
            <person name="Herrera-Estrella A."/>
            <person name="Gabaldon T."/>
            <person name="Grigoriev I.V."/>
        </authorList>
    </citation>
    <scope>NUCLEOTIDE SEQUENCE [LARGE SCALE GENOMIC DNA]</scope>
    <source>
        <strain evidence="3">NRRL 1555(-)</strain>
    </source>
</reference>
<gene>
    <name evidence="2" type="ORF">PHYBLDRAFT_59725</name>
</gene>
<evidence type="ECO:0000313" key="2">
    <source>
        <dbReference type="EMBL" id="OAD76190.1"/>
    </source>
</evidence>
<keyword evidence="3" id="KW-1185">Reference proteome</keyword>
<evidence type="ECO:0000313" key="3">
    <source>
        <dbReference type="Proteomes" id="UP000077315"/>
    </source>
</evidence>
<protein>
    <recommendedName>
        <fullName evidence="4">Secreted protein</fullName>
    </recommendedName>
</protein>
<keyword evidence="1" id="KW-0732">Signal</keyword>
<dbReference type="AlphaFoldDB" id="A0A167NLE3"/>
<feature type="chain" id="PRO_5007890744" description="Secreted protein" evidence="1">
    <location>
        <begin position="20"/>
        <end position="162"/>
    </location>
</feature>
<evidence type="ECO:0000256" key="1">
    <source>
        <dbReference type="SAM" id="SignalP"/>
    </source>
</evidence>
<sequence>MSRLYIILVLLAFVAAVCGQGMLTIQQPLTNEQWTSNSRQRIEYTIVGNQTLTTPLTLQYPSSFDIVFQWTARSDPTKTYQLDALSGLSAVPYPGGTQNKVYSATWKLPGCRFFSRYTTQDYTFNIVFVPKYPSTTKATVQKQSAVTVALDIQVNNATFPRC</sequence>
<organism evidence="2 3">
    <name type="scientific">Phycomyces blakesleeanus (strain ATCC 8743b / DSM 1359 / FGSC 10004 / NBRC 33097 / NRRL 1555)</name>
    <dbReference type="NCBI Taxonomy" id="763407"/>
    <lineage>
        <taxon>Eukaryota</taxon>
        <taxon>Fungi</taxon>
        <taxon>Fungi incertae sedis</taxon>
        <taxon>Mucoromycota</taxon>
        <taxon>Mucoromycotina</taxon>
        <taxon>Mucoromycetes</taxon>
        <taxon>Mucorales</taxon>
        <taxon>Phycomycetaceae</taxon>
        <taxon>Phycomyces</taxon>
    </lineage>
</organism>
<dbReference type="GeneID" id="29001453"/>
<name>A0A167NLE3_PHYB8</name>
<evidence type="ECO:0008006" key="4">
    <source>
        <dbReference type="Google" id="ProtNLM"/>
    </source>
</evidence>
<dbReference type="EMBL" id="KV440976">
    <property type="protein sequence ID" value="OAD76190.1"/>
    <property type="molecule type" value="Genomic_DNA"/>
</dbReference>
<dbReference type="RefSeq" id="XP_018294230.1">
    <property type="nucleotide sequence ID" value="XM_018440547.1"/>
</dbReference>
<dbReference type="VEuPathDB" id="FungiDB:PHYBLDRAFT_59725"/>
<feature type="signal peptide" evidence="1">
    <location>
        <begin position="1"/>
        <end position="19"/>
    </location>
</feature>
<accession>A0A167NLE3</accession>